<evidence type="ECO:0000313" key="2">
    <source>
        <dbReference type="Proteomes" id="UP000517916"/>
    </source>
</evidence>
<proteinExistence type="predicted"/>
<dbReference type="RefSeq" id="WP_182840048.1">
    <property type="nucleotide sequence ID" value="NZ_BAAABQ010000070.1"/>
</dbReference>
<comment type="caution">
    <text evidence="1">The sequence shown here is derived from an EMBL/GenBank/DDBJ whole genome shotgun (WGS) entry which is preliminary data.</text>
</comment>
<keyword evidence="2" id="KW-1185">Reference proteome</keyword>
<dbReference type="EMBL" id="JACJID010000007">
    <property type="protein sequence ID" value="MBA8930751.1"/>
    <property type="molecule type" value="Genomic_DNA"/>
</dbReference>
<accession>A0ABR6BV07</accession>
<protein>
    <submittedName>
        <fullName evidence="1">Uncharacterized protein</fullName>
    </submittedName>
</protein>
<sequence length="201" mass="21866">MTSPAEQLASALAATIEGHSTRRSQVDPYPAEGWHPGARIGATAASGSLVAYNDSGADGICILQDGRGVWLNVEPRGHSRDFSQRPYSVWQWMPSYNGQPTRLLGALAPEAARVELVSEDGAVAQAEVVDHTFAVQMVVDMVCLRNARERLEATESTSEEGRAEFEKLMSESRTEMSKVRVRVYDSADVLLYEGPSINPAD</sequence>
<name>A0ABR6BV07_9PSEU</name>
<gene>
    <name evidence="1" type="ORF">BC739_007998</name>
</gene>
<dbReference type="Proteomes" id="UP000517916">
    <property type="component" value="Unassembled WGS sequence"/>
</dbReference>
<organism evidence="1 2">
    <name type="scientific">Kutzneria viridogrisea</name>
    <dbReference type="NCBI Taxonomy" id="47990"/>
    <lineage>
        <taxon>Bacteria</taxon>
        <taxon>Bacillati</taxon>
        <taxon>Actinomycetota</taxon>
        <taxon>Actinomycetes</taxon>
        <taxon>Pseudonocardiales</taxon>
        <taxon>Pseudonocardiaceae</taxon>
        <taxon>Kutzneria</taxon>
    </lineage>
</organism>
<evidence type="ECO:0000313" key="1">
    <source>
        <dbReference type="EMBL" id="MBA8930751.1"/>
    </source>
</evidence>
<reference evidence="1 2" key="1">
    <citation type="submission" date="2020-08" db="EMBL/GenBank/DDBJ databases">
        <title>Genomic Encyclopedia of Archaeal and Bacterial Type Strains, Phase II (KMG-II): from individual species to whole genera.</title>
        <authorList>
            <person name="Goeker M."/>
        </authorList>
    </citation>
    <scope>NUCLEOTIDE SEQUENCE [LARGE SCALE GENOMIC DNA]</scope>
    <source>
        <strain evidence="1 2">DSM 43850</strain>
    </source>
</reference>